<dbReference type="InterPro" id="IPR011993">
    <property type="entry name" value="PH-like_dom_sf"/>
</dbReference>
<dbReference type="InterPro" id="IPR000195">
    <property type="entry name" value="Rab-GAP-TBC_dom"/>
</dbReference>
<feature type="compositionally biased region" description="Basic and acidic residues" evidence="4">
    <location>
        <begin position="1218"/>
        <end position="1231"/>
    </location>
</feature>
<dbReference type="FunFam" id="1.10.10.2750:FF:000002">
    <property type="entry name" value="TBC1 domain family member 4"/>
    <property type="match status" value="1"/>
</dbReference>
<dbReference type="GO" id="GO:0005096">
    <property type="term" value="F:GTPase activator activity"/>
    <property type="evidence" value="ECO:0007669"/>
    <property type="project" value="UniProtKB-KW"/>
</dbReference>
<reference evidence="7" key="1">
    <citation type="submission" date="2025-08" db="UniProtKB">
        <authorList>
            <consortium name="RefSeq"/>
        </authorList>
    </citation>
    <scope>IDENTIFICATION</scope>
    <source>
        <tissue evidence="7">Whole organism</tissue>
    </source>
</reference>
<dbReference type="PANTHER" id="PTHR47219">
    <property type="entry name" value="RAB GTPASE-ACTIVATING PROTEIN 1-LIKE"/>
    <property type="match status" value="1"/>
</dbReference>
<dbReference type="KEGG" id="foc:113214450"/>
<dbReference type="FunFam" id="1.10.8.270:FF:000001">
    <property type="entry name" value="TBC1 domain family member 1"/>
    <property type="match status" value="1"/>
</dbReference>
<proteinExistence type="predicted"/>
<dbReference type="Gene3D" id="2.30.29.30">
    <property type="entry name" value="Pleckstrin-homology domain (PH domain)/Phosphotyrosine-binding domain (PTB)"/>
    <property type="match status" value="1"/>
</dbReference>
<feature type="compositionally biased region" description="Polar residues" evidence="4">
    <location>
        <begin position="1279"/>
        <end position="1301"/>
    </location>
</feature>
<evidence type="ECO:0000256" key="3">
    <source>
        <dbReference type="SAM" id="Coils"/>
    </source>
</evidence>
<feature type="region of interest" description="Disordered" evidence="4">
    <location>
        <begin position="245"/>
        <end position="264"/>
    </location>
</feature>
<feature type="domain" description="Rab-GAP TBC" evidence="5">
    <location>
        <begin position="837"/>
        <end position="1033"/>
    </location>
</feature>
<feature type="region of interest" description="Disordered" evidence="4">
    <location>
        <begin position="1506"/>
        <end position="1550"/>
    </location>
</feature>
<dbReference type="GeneID" id="113214450"/>
<dbReference type="SUPFAM" id="SSF50729">
    <property type="entry name" value="PH domain-like"/>
    <property type="match status" value="1"/>
</dbReference>
<dbReference type="FunFam" id="1.10.472.80:FF:000043">
    <property type="entry name" value="Pollux, isoform A"/>
    <property type="match status" value="1"/>
</dbReference>
<dbReference type="PANTHER" id="PTHR47219:SF16">
    <property type="entry name" value="GTPASE ACTIVATING PROTEIN"/>
    <property type="match status" value="1"/>
</dbReference>
<accession>A0A9C6X834</accession>
<dbReference type="CTD" id="40704"/>
<dbReference type="SUPFAM" id="SSF47923">
    <property type="entry name" value="Ypt/Rab-GAP domain of gyp1p"/>
    <property type="match status" value="2"/>
</dbReference>
<dbReference type="RefSeq" id="XP_052130780.1">
    <property type="nucleotide sequence ID" value="XM_052274820.1"/>
</dbReference>
<feature type="compositionally biased region" description="Low complexity" evidence="4">
    <location>
        <begin position="668"/>
        <end position="691"/>
    </location>
</feature>
<keyword evidence="6" id="KW-1185">Reference proteome</keyword>
<dbReference type="SMART" id="SM00164">
    <property type="entry name" value="TBC"/>
    <property type="match status" value="1"/>
</dbReference>
<feature type="region of interest" description="Disordered" evidence="4">
    <location>
        <begin position="1279"/>
        <end position="1334"/>
    </location>
</feature>
<dbReference type="Pfam" id="PF00566">
    <property type="entry name" value="RabGAP-TBC"/>
    <property type="match status" value="1"/>
</dbReference>
<evidence type="ECO:0000313" key="6">
    <source>
        <dbReference type="Proteomes" id="UP000504606"/>
    </source>
</evidence>
<dbReference type="InterPro" id="IPR021785">
    <property type="entry name" value="DUF3350"/>
</dbReference>
<dbReference type="Gene3D" id="1.10.472.80">
    <property type="entry name" value="Ypt/Rab-GAP domain of gyp1p, domain 3"/>
    <property type="match status" value="1"/>
</dbReference>
<feature type="coiled-coil region" evidence="3">
    <location>
        <begin position="1086"/>
        <end position="1165"/>
    </location>
</feature>
<evidence type="ECO:0000313" key="7">
    <source>
        <dbReference type="RefSeq" id="XP_052130780.1"/>
    </source>
</evidence>
<sequence>MGIPVDYLGFAAMDRRLSSPMMPWILAEIRLRGMREKMSLTISDGFIKGYSMGENDPMHLSMANSEPMFKHSLNEIKKYSQMFGSHCTFLYFMRDPMEPNLLFCYLYETEEPQDVMELFTQMRDQINSPSASSGSARELSGSPAHPGRSLSSAANLTSLCADISPSSSHFFEVLYIGKIKVSHRKVPESFIDDALEKFRLHDLEKEKEKGRLVENAGKAILMRNNSSSRILAPGAIAAAPAAAALGGERRGSQDSTYGGSDLGSAENISHNPGLAPALVPAPAAVPVIALSGSVETLAPEPGAATPALGEDSVDPAEQPPAAPTSSAADDGWGKQNSLPLESMRARAGSAGSALMKKPEVGGSTSNVEHNRTMLFLVGRSDLRLISPDRKQILLHKNLRDIASCIQGVKNSEHFGFICREQNAENFIGYVFKCQSESFADDVVGAITQAFQATSEAYKKEKQPVLSCEHCPMVWFHKLCTELEGVSDRRSQQMIFRRLEQLPEEEQSTLLTKFQGSENSSHTKGQREQNEFLMMLIRAHCESKQARHVHDTAENRSEFLNQYLGGSTIFMKAKRSLTSSFDHLLKRRGSRDDFNPMAKEQSLPINATLCKENSLGKGSPLANGLPTLELPPDHDEDSNDPHRPRSSTLGSLSAEAIKKELGPGGSLSGGSSQPQLTAVPGSPGSPQPKGGQMMNIFLKVGNTPKSPTISADTPEDVRRHSGSWRQAIFKTVVTPSKSLPGDGVEAKDIPAKKSKEELRSLWKKAINQQVLLIRMEKENARIRAHQEEATVKRIKLEYDEIGSCMREVMEVWDLLISKESRVSARCDNQMLLQAIRQGVPRSKRGDVWHFLAEQYCLKIPPIDTTNFPNYNVPYEDLLKQLTSHQHAILIDLGRTFPNHTYFSSPLGPGQLALFNLLKAYSLLDPEVGYCQGLSFVAGILLLHMSEDIAFFLLRHLMFRRGLRRQYLPDMAALQVQLYQLSRLLHDQQPALYAHLDKHEVAPTLYAAPWMLTLFASQFPLGFVTRVFDLIFVESPDVIFKVAIALLSEHKDGILNCDSFEEIMDYLKIKIPNIDKIQLDRIMKKVFNMDVTKQLHEYEVEYHVLQEEMSSPRPEAEKLRQLTQENNQLKDQLEISSSNMHRLETSRTLQQAQLNRLESQVRSLEVSITTLGGFISTLIENHKDIEIPGDVRRLVAQLSAPGPDRCKNSGNLGLGNILKPRHDPPNSMRPEFKPESKLTLNINRSEAMARTKSDPPRMVPTPRSFRLNVIEDDDRYESNLRPTMSLQNGSTINSMNSKINNSGKPYPLKTALSSPNLSSKMSSFFQAGRQQQSEQRLNSLNKGQNELDKLLEGHVSSNNSSRDSRGVSPGKNLNSGGPFVDIPLSDGSNEKLSVNDHGASKENQQPLRRVDIMKQLQAIQKHESLTGSPSQGLQSLSLGAEVGKVNSQQPTEVTLLDSGSDSTDSLQQAPTLHPLDTCSDVSFSYGGTTKLKTIRPLRAQLGRNATIGTFAPSSLPQTSSPPPPSPEIDATPPVTSESLKGLVPPKKEVMSS</sequence>
<evidence type="ECO:0000256" key="2">
    <source>
        <dbReference type="ARBA" id="ARBA00022553"/>
    </source>
</evidence>
<dbReference type="Gene3D" id="1.10.8.270">
    <property type="entry name" value="putative rabgap domain of human tbc1 domain family member 14 like domains"/>
    <property type="match status" value="1"/>
</dbReference>
<dbReference type="SMART" id="SM00462">
    <property type="entry name" value="PTB"/>
    <property type="match status" value="1"/>
</dbReference>
<dbReference type="Proteomes" id="UP000504606">
    <property type="component" value="Unplaced"/>
</dbReference>
<dbReference type="OrthoDB" id="295078at2759"/>
<dbReference type="PROSITE" id="PS50086">
    <property type="entry name" value="TBC_RABGAP"/>
    <property type="match status" value="1"/>
</dbReference>
<keyword evidence="2" id="KW-0597">Phosphoprotein</keyword>
<feature type="compositionally biased region" description="Polar residues" evidence="4">
    <location>
        <begin position="1322"/>
        <end position="1334"/>
    </location>
</feature>
<feature type="compositionally biased region" description="Polar residues" evidence="4">
    <location>
        <begin position="126"/>
        <end position="135"/>
    </location>
</feature>
<feature type="region of interest" description="Disordered" evidence="4">
    <location>
        <begin position="126"/>
        <end position="147"/>
    </location>
</feature>
<feature type="region of interest" description="Disordered" evidence="4">
    <location>
        <begin position="1205"/>
        <end position="1231"/>
    </location>
</feature>
<evidence type="ECO:0000259" key="5">
    <source>
        <dbReference type="PROSITE" id="PS50086"/>
    </source>
</evidence>
<evidence type="ECO:0000256" key="4">
    <source>
        <dbReference type="SAM" id="MobiDB-lite"/>
    </source>
</evidence>
<dbReference type="CDD" id="cd01269">
    <property type="entry name" value="PTB_TBC1D1_like"/>
    <property type="match status" value="1"/>
</dbReference>
<feature type="region of interest" description="Disordered" evidence="4">
    <location>
        <begin position="300"/>
        <end position="365"/>
    </location>
</feature>
<feature type="compositionally biased region" description="Low complexity" evidence="4">
    <location>
        <begin position="1311"/>
        <end position="1321"/>
    </location>
</feature>
<organism evidence="6 7">
    <name type="scientific">Frankliniella occidentalis</name>
    <name type="common">Western flower thrips</name>
    <name type="synonym">Euthrips occidentalis</name>
    <dbReference type="NCBI Taxonomy" id="133901"/>
    <lineage>
        <taxon>Eukaryota</taxon>
        <taxon>Metazoa</taxon>
        <taxon>Ecdysozoa</taxon>
        <taxon>Arthropoda</taxon>
        <taxon>Hexapoda</taxon>
        <taxon>Insecta</taxon>
        <taxon>Pterygota</taxon>
        <taxon>Neoptera</taxon>
        <taxon>Paraneoptera</taxon>
        <taxon>Thysanoptera</taxon>
        <taxon>Terebrantia</taxon>
        <taxon>Thripoidea</taxon>
        <taxon>Thripidae</taxon>
        <taxon>Frankliniella</taxon>
    </lineage>
</organism>
<keyword evidence="1" id="KW-0343">GTPase activation</keyword>
<name>A0A9C6X834_FRAOC</name>
<keyword evidence="3" id="KW-0175">Coiled coil</keyword>
<dbReference type="Pfam" id="PF11830">
    <property type="entry name" value="DUF3350"/>
    <property type="match status" value="1"/>
</dbReference>
<dbReference type="InterPro" id="IPR006020">
    <property type="entry name" value="PTB/PI_dom"/>
</dbReference>
<feature type="region of interest" description="Disordered" evidence="4">
    <location>
        <begin position="1352"/>
        <end position="1401"/>
    </location>
</feature>
<dbReference type="Gene3D" id="1.10.10.2750">
    <property type="match status" value="1"/>
</dbReference>
<evidence type="ECO:0000256" key="1">
    <source>
        <dbReference type="ARBA" id="ARBA00022468"/>
    </source>
</evidence>
<dbReference type="InterPro" id="IPR035969">
    <property type="entry name" value="Rab-GAP_TBC_sf"/>
</dbReference>
<dbReference type="Pfam" id="PF00640">
    <property type="entry name" value="PID"/>
    <property type="match status" value="1"/>
</dbReference>
<protein>
    <submittedName>
        <fullName evidence="7">TBC1 domain family member 1 isoform X1</fullName>
    </submittedName>
</protein>
<dbReference type="InterPro" id="IPR050302">
    <property type="entry name" value="Rab_GAP_TBC_domain"/>
</dbReference>
<feature type="region of interest" description="Disordered" evidence="4">
    <location>
        <begin position="613"/>
        <end position="720"/>
    </location>
</feature>
<gene>
    <name evidence="7" type="primary">LOC113214450</name>
</gene>